<sequence>MATTKVALVVADAGPLIHLDELAALDVLSDYAAILVPEAVWQEVERHRPNALLHPAVNLVRQSIVSASPQVNAVATLYTLHSGEREALALCLQHDIALMLTDDTAARLAAKNLNITTHGTLGLLIRAVRKQTRSPAEVVALLAAIPQQSTLHIRPSLLEDVITQVKAEWMTGDE</sequence>
<gene>
    <name evidence="1" type="ORF">JT25_019295</name>
</gene>
<proteinExistence type="predicted"/>
<accession>A0A126T960</accession>
<keyword evidence="2" id="KW-1185">Reference proteome</keyword>
<reference evidence="1 2" key="1">
    <citation type="journal article" date="2015" name="Environ. Microbiol.">
        <title>Methane oxidation coupled to nitrate reduction under hypoxia by the Gammaproteobacterium Methylomonas denitrificans, sp. nov. type strain FJG1.</title>
        <authorList>
            <person name="Kits K.D."/>
            <person name="Klotz M.G."/>
            <person name="Stein L.Y."/>
        </authorList>
    </citation>
    <scope>NUCLEOTIDE SEQUENCE [LARGE SCALE GENOMIC DNA]</scope>
    <source>
        <strain evidence="1 2">FJG1</strain>
    </source>
</reference>
<dbReference type="GO" id="GO:0003677">
    <property type="term" value="F:DNA binding"/>
    <property type="evidence" value="ECO:0007669"/>
    <property type="project" value="UniProtKB-KW"/>
</dbReference>
<dbReference type="STRING" id="1538553.JT25_019295"/>
<dbReference type="PANTHER" id="PTHR39550">
    <property type="entry name" value="SLL0658 PROTEIN"/>
    <property type="match status" value="1"/>
</dbReference>
<dbReference type="EMBL" id="CP014476">
    <property type="protein sequence ID" value="AMK78607.1"/>
    <property type="molecule type" value="Genomic_DNA"/>
</dbReference>
<organism evidence="1 2">
    <name type="scientific">Methylomonas denitrificans</name>
    <dbReference type="NCBI Taxonomy" id="1538553"/>
    <lineage>
        <taxon>Bacteria</taxon>
        <taxon>Pseudomonadati</taxon>
        <taxon>Pseudomonadota</taxon>
        <taxon>Gammaproteobacteria</taxon>
        <taxon>Methylococcales</taxon>
        <taxon>Methylococcaceae</taxon>
        <taxon>Methylomonas</taxon>
    </lineage>
</organism>
<dbReference type="AlphaFoldDB" id="A0A126T960"/>
<name>A0A126T960_9GAMM</name>
<dbReference type="InterPro" id="IPR021799">
    <property type="entry name" value="PIN-like_prokaryotic"/>
</dbReference>
<dbReference type="Proteomes" id="UP000030512">
    <property type="component" value="Chromosome"/>
</dbReference>
<dbReference type="RefSeq" id="WP_036280309.1">
    <property type="nucleotide sequence ID" value="NZ_CP014476.1"/>
</dbReference>
<evidence type="ECO:0000313" key="1">
    <source>
        <dbReference type="EMBL" id="AMK78607.1"/>
    </source>
</evidence>
<keyword evidence="1" id="KW-0238">DNA-binding</keyword>
<dbReference type="KEGG" id="mdn:JT25_019295"/>
<protein>
    <submittedName>
        <fullName evidence="1">DNA-binding protein</fullName>
    </submittedName>
</protein>
<dbReference type="Pfam" id="PF11848">
    <property type="entry name" value="DUF3368"/>
    <property type="match status" value="1"/>
</dbReference>
<dbReference type="PANTHER" id="PTHR39550:SF1">
    <property type="entry name" value="SLL0658 PROTEIN"/>
    <property type="match status" value="1"/>
</dbReference>
<evidence type="ECO:0000313" key="2">
    <source>
        <dbReference type="Proteomes" id="UP000030512"/>
    </source>
</evidence>